<protein>
    <submittedName>
        <fullName evidence="1">Uncharacterized protein</fullName>
    </submittedName>
</protein>
<reference evidence="1" key="1">
    <citation type="submission" date="2018-05" db="EMBL/GenBank/DDBJ databases">
        <authorList>
            <person name="Lanie J.A."/>
            <person name="Ng W.-L."/>
            <person name="Kazmierczak K.M."/>
            <person name="Andrzejewski T.M."/>
            <person name="Davidsen T.M."/>
            <person name="Wayne K.J."/>
            <person name="Tettelin H."/>
            <person name="Glass J.I."/>
            <person name="Rusch D."/>
            <person name="Podicherti R."/>
            <person name="Tsui H.-C.T."/>
            <person name="Winkler M.E."/>
        </authorList>
    </citation>
    <scope>NUCLEOTIDE SEQUENCE</scope>
</reference>
<dbReference type="EMBL" id="UINC01159368">
    <property type="protein sequence ID" value="SVD57416.1"/>
    <property type="molecule type" value="Genomic_DNA"/>
</dbReference>
<feature type="non-terminal residue" evidence="1">
    <location>
        <position position="54"/>
    </location>
</feature>
<name>A0A382WEU2_9ZZZZ</name>
<dbReference type="AlphaFoldDB" id="A0A382WEU2"/>
<gene>
    <name evidence="1" type="ORF">METZ01_LOCUS410270</name>
</gene>
<organism evidence="1">
    <name type="scientific">marine metagenome</name>
    <dbReference type="NCBI Taxonomy" id="408172"/>
    <lineage>
        <taxon>unclassified sequences</taxon>
        <taxon>metagenomes</taxon>
        <taxon>ecological metagenomes</taxon>
    </lineage>
</organism>
<evidence type="ECO:0000313" key="1">
    <source>
        <dbReference type="EMBL" id="SVD57416.1"/>
    </source>
</evidence>
<proteinExistence type="predicted"/>
<accession>A0A382WEU2</accession>
<sequence>MKKFEKINYRKLNARQKENYNYQKISSILAEYGFSTIRLSDDWQSADFIAQHYK</sequence>